<accession>A0ABP4BF28</accession>
<evidence type="ECO:0000313" key="3">
    <source>
        <dbReference type="Proteomes" id="UP001501578"/>
    </source>
</evidence>
<dbReference type="RefSeq" id="WP_343954018.1">
    <property type="nucleotide sequence ID" value="NZ_BAAAHQ010000041.1"/>
</dbReference>
<dbReference type="InterPro" id="IPR034660">
    <property type="entry name" value="DinB/YfiT-like"/>
</dbReference>
<proteinExistence type="predicted"/>
<protein>
    <submittedName>
        <fullName evidence="2">DinB family protein</fullName>
    </submittedName>
</protein>
<dbReference type="SUPFAM" id="SSF109854">
    <property type="entry name" value="DinB/YfiT-like putative metalloenzymes"/>
    <property type="match status" value="1"/>
</dbReference>
<dbReference type="Gene3D" id="1.20.120.450">
    <property type="entry name" value="dinb family like domain"/>
    <property type="match status" value="1"/>
</dbReference>
<gene>
    <name evidence="2" type="ORF">GCM10009560_65160</name>
</gene>
<dbReference type="Pfam" id="PF12867">
    <property type="entry name" value="DinB_2"/>
    <property type="match status" value="1"/>
</dbReference>
<reference evidence="3" key="1">
    <citation type="journal article" date="2019" name="Int. J. Syst. Evol. Microbiol.">
        <title>The Global Catalogue of Microorganisms (GCM) 10K type strain sequencing project: providing services to taxonomists for standard genome sequencing and annotation.</title>
        <authorList>
            <consortium name="The Broad Institute Genomics Platform"/>
            <consortium name="The Broad Institute Genome Sequencing Center for Infectious Disease"/>
            <person name="Wu L."/>
            <person name="Ma J."/>
        </authorList>
    </citation>
    <scope>NUCLEOTIDE SEQUENCE [LARGE SCALE GENOMIC DNA]</scope>
    <source>
        <strain evidence="3">JCM 11136</strain>
    </source>
</reference>
<comment type="caution">
    <text evidence="2">The sequence shown here is derived from an EMBL/GenBank/DDBJ whole genome shotgun (WGS) entry which is preliminary data.</text>
</comment>
<dbReference type="InterPro" id="IPR024775">
    <property type="entry name" value="DinB-like"/>
</dbReference>
<feature type="domain" description="DinB-like" evidence="1">
    <location>
        <begin position="12"/>
        <end position="164"/>
    </location>
</feature>
<evidence type="ECO:0000259" key="1">
    <source>
        <dbReference type="Pfam" id="PF12867"/>
    </source>
</evidence>
<dbReference type="Proteomes" id="UP001501578">
    <property type="component" value="Unassembled WGS sequence"/>
</dbReference>
<keyword evidence="3" id="KW-1185">Reference proteome</keyword>
<dbReference type="EMBL" id="BAAAHQ010000041">
    <property type="protein sequence ID" value="GAA0948102.1"/>
    <property type="molecule type" value="Genomic_DNA"/>
</dbReference>
<evidence type="ECO:0000313" key="2">
    <source>
        <dbReference type="EMBL" id="GAA0948102.1"/>
    </source>
</evidence>
<organism evidence="2 3">
    <name type="scientific">Nonomuraea longicatena</name>
    <dbReference type="NCBI Taxonomy" id="83682"/>
    <lineage>
        <taxon>Bacteria</taxon>
        <taxon>Bacillati</taxon>
        <taxon>Actinomycetota</taxon>
        <taxon>Actinomycetes</taxon>
        <taxon>Streptosporangiales</taxon>
        <taxon>Streptosporangiaceae</taxon>
        <taxon>Nonomuraea</taxon>
    </lineage>
</organism>
<sequence length="176" mass="19847">MTASRIDLLTKQLDLSWALFEHHLATLDDTVCLWEPAPHCWTVRPDEQGRWIPDWQVPEPTPVPAFTIGWTTWHMGYWWTTTLGHCFGSGAPAREEIFWPGDLTSAVEWLRGLKDEWRAALAGLTDADLDSTSRTAGLEWGQELTLSDVAGWLNVELTKNIAEIGFVNILYGARNA</sequence>
<name>A0ABP4BF28_9ACTN</name>